<gene>
    <name evidence="6 10" type="primary">uvrC</name>
    <name evidence="10" type="ORF">GCM10011333_33970</name>
</gene>
<evidence type="ECO:0000256" key="4">
    <source>
        <dbReference type="ARBA" id="ARBA00022881"/>
    </source>
</evidence>
<feature type="domain" description="GIY-YIG" evidence="8">
    <location>
        <begin position="16"/>
        <end position="95"/>
    </location>
</feature>
<evidence type="ECO:0000313" key="11">
    <source>
        <dbReference type="Proteomes" id="UP000616114"/>
    </source>
</evidence>
<dbReference type="InterPro" id="IPR001943">
    <property type="entry name" value="UVR_dom"/>
</dbReference>
<evidence type="ECO:0000256" key="3">
    <source>
        <dbReference type="ARBA" id="ARBA00022769"/>
    </source>
</evidence>
<keyword evidence="2 6" id="KW-0227">DNA damage</keyword>
<feature type="domain" description="UvrC family homology region profile" evidence="9">
    <location>
        <begin position="259"/>
        <end position="517"/>
    </location>
</feature>
<evidence type="ECO:0000259" key="7">
    <source>
        <dbReference type="PROSITE" id="PS50151"/>
    </source>
</evidence>
<dbReference type="InterPro" id="IPR001162">
    <property type="entry name" value="UvrC_RNase_H_dom"/>
</dbReference>
<dbReference type="InterPro" id="IPR050066">
    <property type="entry name" value="UvrABC_protein_C"/>
</dbReference>
<name>A0A8J2U177_9MICO</name>
<dbReference type="Pfam" id="PF01541">
    <property type="entry name" value="GIY-YIG"/>
    <property type="match status" value="1"/>
</dbReference>
<dbReference type="PANTHER" id="PTHR30562:SF1">
    <property type="entry name" value="UVRABC SYSTEM PROTEIN C"/>
    <property type="match status" value="1"/>
</dbReference>
<dbReference type="CDD" id="cd10434">
    <property type="entry name" value="GIY-YIG_UvrC_Cho"/>
    <property type="match status" value="1"/>
</dbReference>
<evidence type="ECO:0000259" key="9">
    <source>
        <dbReference type="PROSITE" id="PS50165"/>
    </source>
</evidence>
<dbReference type="HAMAP" id="MF_00203">
    <property type="entry name" value="UvrC"/>
    <property type="match status" value="1"/>
</dbReference>
<dbReference type="GO" id="GO:0009380">
    <property type="term" value="C:excinuclease repair complex"/>
    <property type="evidence" value="ECO:0007669"/>
    <property type="project" value="InterPro"/>
</dbReference>
<dbReference type="SMART" id="SM00465">
    <property type="entry name" value="GIYc"/>
    <property type="match status" value="1"/>
</dbReference>
<dbReference type="InterPro" id="IPR035901">
    <property type="entry name" value="GIY-YIG_endonuc_sf"/>
</dbReference>
<dbReference type="GO" id="GO:0006289">
    <property type="term" value="P:nucleotide-excision repair"/>
    <property type="evidence" value="ECO:0007669"/>
    <property type="project" value="UniProtKB-UniRule"/>
</dbReference>
<dbReference type="Pfam" id="PF02151">
    <property type="entry name" value="UVR"/>
    <property type="match status" value="1"/>
</dbReference>
<dbReference type="NCBIfam" id="TIGR00194">
    <property type="entry name" value="uvrC"/>
    <property type="match status" value="1"/>
</dbReference>
<dbReference type="Pfam" id="PF08459">
    <property type="entry name" value="UvrC_RNaseH_dom"/>
    <property type="match status" value="1"/>
</dbReference>
<evidence type="ECO:0000313" key="10">
    <source>
        <dbReference type="EMBL" id="GGA28413.1"/>
    </source>
</evidence>
<dbReference type="SUPFAM" id="SSF82771">
    <property type="entry name" value="GIY-YIG endonuclease"/>
    <property type="match status" value="1"/>
</dbReference>
<dbReference type="FunFam" id="3.40.1440.10:FF:000001">
    <property type="entry name" value="UvrABC system protein C"/>
    <property type="match status" value="1"/>
</dbReference>
<dbReference type="GO" id="GO:0003677">
    <property type="term" value="F:DNA binding"/>
    <property type="evidence" value="ECO:0007669"/>
    <property type="project" value="UniProtKB-UniRule"/>
</dbReference>
<evidence type="ECO:0000256" key="5">
    <source>
        <dbReference type="ARBA" id="ARBA00023204"/>
    </source>
</evidence>
<dbReference type="GO" id="GO:0009432">
    <property type="term" value="P:SOS response"/>
    <property type="evidence" value="ECO:0007669"/>
    <property type="project" value="UniProtKB-UniRule"/>
</dbReference>
<comment type="subcellular location">
    <subcellularLocation>
        <location evidence="6">Cytoplasm</location>
    </subcellularLocation>
</comment>
<dbReference type="PROSITE" id="PS50165">
    <property type="entry name" value="UVRC"/>
    <property type="match status" value="1"/>
</dbReference>
<keyword evidence="11" id="KW-1185">Reference proteome</keyword>
<sequence length="649" mass="71645">MSHPQSYRPKSGEVPTEPGVYRFLDPDGRVVYVGKAKNLRARLNSYFANPAGLHPRTFAMVHTASAVQWTVVNSEVEALQLEFTWIKEYAPRFNVMFRDDKSHPYLAFTMQDEYPRAMITRGARKPGTVYFGPYTKVWAIRETLDLLLKAFPVRTCTPTVFRRAEQTGRPCLLGYIDKCAAPCVGRVSAEEHRELAQQAVDFMNGDGAGFIAERKAAMARAAADMDYERAAVLRDEIEALTTVLEKSAVVLDVRTDADVFAMAEDEMHAAVQVFHVRQGRIRGEAGWIVDKVDDSPPEVLTEAYLRQVYGDAEPVAVPREILLDTLPADADTMTEFLTAKRGGRVALRVPQRGEKRAVLDTVKKNAQAALTLHASRRASDLTTRSQALAELQEHLDLPQAPLRIECYDVSHTQGSEVVASMVVFEDGLPKKREYRTFGISGDAARDDTSAMYDVISRRFSRYLEQSARSPQAASGAVTASGASEEGEEPARGGFSYPPSLVVVDGALPQVRAAERALQDLGILDIRVAGLAKRLEELWVPEDDYPLVLPRNSESLFLLQRLRDEAHRFAIAFHRKRRSRAMTGGSALDGIAGLGETRRKALLKTFGSVKRLRQASPEEIAGVKGIGPALAEKIAAHLHRDGTSAGSDKL</sequence>
<dbReference type="InterPro" id="IPR010994">
    <property type="entry name" value="RuvA_2-like"/>
</dbReference>
<dbReference type="AlphaFoldDB" id="A0A8J2U177"/>
<dbReference type="InterPro" id="IPR000305">
    <property type="entry name" value="GIY-YIG_endonuc"/>
</dbReference>
<keyword evidence="4 6" id="KW-0267">Excision nuclease</keyword>
<dbReference type="InterPro" id="IPR047296">
    <property type="entry name" value="GIY-YIG_UvrC_Cho"/>
</dbReference>
<dbReference type="Pfam" id="PF14520">
    <property type="entry name" value="HHH_5"/>
    <property type="match status" value="1"/>
</dbReference>
<comment type="similarity">
    <text evidence="6">Belongs to the UvrC family.</text>
</comment>
<dbReference type="InterPro" id="IPR038476">
    <property type="entry name" value="UvrC_RNase_H_dom_sf"/>
</dbReference>
<dbReference type="GO" id="GO:0009381">
    <property type="term" value="F:excinuclease ABC activity"/>
    <property type="evidence" value="ECO:0007669"/>
    <property type="project" value="UniProtKB-UniRule"/>
</dbReference>
<dbReference type="PANTHER" id="PTHR30562">
    <property type="entry name" value="UVRC/OXIDOREDUCTASE"/>
    <property type="match status" value="1"/>
</dbReference>
<dbReference type="RefSeq" id="WP_188552062.1">
    <property type="nucleotide sequence ID" value="NZ_BMFY01000024.1"/>
</dbReference>
<evidence type="ECO:0000256" key="6">
    <source>
        <dbReference type="HAMAP-Rule" id="MF_00203"/>
    </source>
</evidence>
<dbReference type="SUPFAM" id="SSF46600">
    <property type="entry name" value="C-terminal UvrC-binding domain of UvrB"/>
    <property type="match status" value="1"/>
</dbReference>
<keyword evidence="5 6" id="KW-0234">DNA repair</keyword>
<dbReference type="PROSITE" id="PS50151">
    <property type="entry name" value="UVR"/>
    <property type="match status" value="1"/>
</dbReference>
<dbReference type="EMBL" id="BMFY01000024">
    <property type="protein sequence ID" value="GGA28413.1"/>
    <property type="molecule type" value="Genomic_DNA"/>
</dbReference>
<dbReference type="SUPFAM" id="SSF47781">
    <property type="entry name" value="RuvA domain 2-like"/>
    <property type="match status" value="1"/>
</dbReference>
<dbReference type="InterPro" id="IPR036876">
    <property type="entry name" value="UVR_dom_sf"/>
</dbReference>
<organism evidence="10 11">
    <name type="scientific">Sediminivirga luteola</name>
    <dbReference type="NCBI Taxonomy" id="1774748"/>
    <lineage>
        <taxon>Bacteria</taxon>
        <taxon>Bacillati</taxon>
        <taxon>Actinomycetota</taxon>
        <taxon>Actinomycetes</taxon>
        <taxon>Micrococcales</taxon>
        <taxon>Brevibacteriaceae</taxon>
        <taxon>Sediminivirga</taxon>
    </lineage>
</organism>
<comment type="subunit">
    <text evidence="6">Interacts with UvrB in an incision complex.</text>
</comment>
<dbReference type="InterPro" id="IPR004791">
    <property type="entry name" value="UvrC"/>
</dbReference>
<dbReference type="Proteomes" id="UP000616114">
    <property type="component" value="Unassembled WGS sequence"/>
</dbReference>
<dbReference type="GO" id="GO:0005737">
    <property type="term" value="C:cytoplasm"/>
    <property type="evidence" value="ECO:0007669"/>
    <property type="project" value="UniProtKB-SubCell"/>
</dbReference>
<evidence type="ECO:0000256" key="2">
    <source>
        <dbReference type="ARBA" id="ARBA00022763"/>
    </source>
</evidence>
<dbReference type="Gene3D" id="3.40.1440.10">
    <property type="entry name" value="GIY-YIG endonuclease"/>
    <property type="match status" value="1"/>
</dbReference>
<keyword evidence="6" id="KW-0742">SOS response</keyword>
<reference evidence="10" key="2">
    <citation type="submission" date="2020-09" db="EMBL/GenBank/DDBJ databases">
        <authorList>
            <person name="Sun Q."/>
            <person name="Zhou Y."/>
        </authorList>
    </citation>
    <scope>NUCLEOTIDE SEQUENCE</scope>
    <source>
        <strain evidence="10">CGMCC 1.12785</strain>
    </source>
</reference>
<comment type="caution">
    <text evidence="10">The sequence shown here is derived from an EMBL/GenBank/DDBJ whole genome shotgun (WGS) entry which is preliminary data.</text>
</comment>
<evidence type="ECO:0000256" key="1">
    <source>
        <dbReference type="ARBA" id="ARBA00022490"/>
    </source>
</evidence>
<reference evidence="10" key="1">
    <citation type="journal article" date="2014" name="Int. J. Syst. Evol. Microbiol.">
        <title>Complete genome sequence of Corynebacterium casei LMG S-19264T (=DSM 44701T), isolated from a smear-ripened cheese.</title>
        <authorList>
            <consortium name="US DOE Joint Genome Institute (JGI-PGF)"/>
            <person name="Walter F."/>
            <person name="Albersmeier A."/>
            <person name="Kalinowski J."/>
            <person name="Ruckert C."/>
        </authorList>
    </citation>
    <scope>NUCLEOTIDE SEQUENCE</scope>
    <source>
        <strain evidence="10">CGMCC 1.12785</strain>
    </source>
</reference>
<keyword evidence="1 6" id="KW-0963">Cytoplasm</keyword>
<evidence type="ECO:0000259" key="8">
    <source>
        <dbReference type="PROSITE" id="PS50164"/>
    </source>
</evidence>
<dbReference type="SMART" id="SM00278">
    <property type="entry name" value="HhH1"/>
    <property type="match status" value="2"/>
</dbReference>
<dbReference type="Gene3D" id="4.10.860.10">
    <property type="entry name" value="UVR domain"/>
    <property type="match status" value="1"/>
</dbReference>
<dbReference type="InterPro" id="IPR003583">
    <property type="entry name" value="Hlx-hairpin-Hlx_DNA-bd_motif"/>
</dbReference>
<accession>A0A8J2U177</accession>
<protein>
    <recommendedName>
        <fullName evidence="6">UvrABC system protein C</fullName>
        <shortName evidence="6">Protein UvrC</shortName>
    </recommendedName>
    <alternativeName>
        <fullName evidence="6">Excinuclease ABC subunit C</fullName>
    </alternativeName>
</protein>
<dbReference type="PROSITE" id="PS50164">
    <property type="entry name" value="GIY_YIG"/>
    <property type="match status" value="1"/>
</dbReference>
<dbReference type="NCBIfam" id="NF001824">
    <property type="entry name" value="PRK00558.1-5"/>
    <property type="match status" value="1"/>
</dbReference>
<proteinExistence type="inferred from homology"/>
<dbReference type="Pfam" id="PF22920">
    <property type="entry name" value="UvrC_RNaseH"/>
    <property type="match status" value="1"/>
</dbReference>
<dbReference type="Gene3D" id="1.10.150.20">
    <property type="entry name" value="5' to 3' exonuclease, C-terminal subdomain"/>
    <property type="match status" value="1"/>
</dbReference>
<keyword evidence="3 6" id="KW-0228">DNA excision</keyword>
<feature type="domain" description="UVR" evidence="7">
    <location>
        <begin position="208"/>
        <end position="243"/>
    </location>
</feature>
<comment type="function">
    <text evidence="6">The UvrABC repair system catalyzes the recognition and processing of DNA lesions. UvrC both incises the 5' and 3' sides of the lesion. The N-terminal half is responsible for the 3' incision and the C-terminal half is responsible for the 5' incision.</text>
</comment>
<dbReference type="Gene3D" id="3.30.420.340">
    <property type="entry name" value="UvrC, RNAse H endonuclease domain"/>
    <property type="match status" value="1"/>
</dbReference>